<evidence type="ECO:0000256" key="3">
    <source>
        <dbReference type="ARBA" id="ARBA00016891"/>
    </source>
</evidence>
<dbReference type="UniPathway" id="UPA00122">
    <property type="reaction ID" value="UER00961"/>
</dbReference>
<evidence type="ECO:0000313" key="12">
    <source>
        <dbReference type="Proteomes" id="UP000179129"/>
    </source>
</evidence>
<keyword evidence="7" id="KW-0057">Aromatic amino acid biosynthesis</keyword>
<dbReference type="EMBL" id="MFIX01000126">
    <property type="protein sequence ID" value="OGG03999.1"/>
    <property type="molecule type" value="Genomic_DNA"/>
</dbReference>
<dbReference type="Pfam" id="PF02153">
    <property type="entry name" value="PDH_N"/>
    <property type="match status" value="1"/>
</dbReference>
<comment type="caution">
    <text evidence="11">The sequence shown here is derived from an EMBL/GenBank/DDBJ whole genome shotgun (WGS) entry which is preliminary data.</text>
</comment>
<dbReference type="PANTHER" id="PTHR21363">
    <property type="entry name" value="PREPHENATE DEHYDROGENASE"/>
    <property type="match status" value="1"/>
</dbReference>
<dbReference type="SUPFAM" id="SSF55021">
    <property type="entry name" value="ACT-like"/>
    <property type="match status" value="1"/>
</dbReference>
<evidence type="ECO:0000256" key="7">
    <source>
        <dbReference type="ARBA" id="ARBA00023141"/>
    </source>
</evidence>
<evidence type="ECO:0000256" key="2">
    <source>
        <dbReference type="ARBA" id="ARBA00012068"/>
    </source>
</evidence>
<dbReference type="PROSITE" id="PS51671">
    <property type="entry name" value="ACT"/>
    <property type="match status" value="1"/>
</dbReference>
<dbReference type="Gene3D" id="3.40.50.720">
    <property type="entry name" value="NAD(P)-binding Rossmann-like Domain"/>
    <property type="match status" value="1"/>
</dbReference>
<keyword evidence="4" id="KW-0827">Tyrosine biosynthesis</keyword>
<dbReference type="Pfam" id="PF20463">
    <property type="entry name" value="PDH_C"/>
    <property type="match status" value="1"/>
</dbReference>
<dbReference type="PROSITE" id="PS51176">
    <property type="entry name" value="PDH_ADH"/>
    <property type="match status" value="1"/>
</dbReference>
<dbReference type="GO" id="GO:0006571">
    <property type="term" value="P:tyrosine biosynthetic process"/>
    <property type="evidence" value="ECO:0007669"/>
    <property type="project" value="UniProtKB-UniPathway"/>
</dbReference>
<dbReference type="SUPFAM" id="SSF48179">
    <property type="entry name" value="6-phosphogluconate dehydrogenase C-terminal domain-like"/>
    <property type="match status" value="1"/>
</dbReference>
<evidence type="ECO:0000256" key="6">
    <source>
        <dbReference type="ARBA" id="ARBA00023027"/>
    </source>
</evidence>
<dbReference type="FunFam" id="3.40.50.720:FF:000208">
    <property type="entry name" value="Prephenate dehydrogenase"/>
    <property type="match status" value="1"/>
</dbReference>
<evidence type="ECO:0000313" key="11">
    <source>
        <dbReference type="EMBL" id="OGG03999.1"/>
    </source>
</evidence>
<evidence type="ECO:0000256" key="4">
    <source>
        <dbReference type="ARBA" id="ARBA00022498"/>
    </source>
</evidence>
<dbReference type="Proteomes" id="UP000179129">
    <property type="component" value="Unassembled WGS sequence"/>
</dbReference>
<dbReference type="InterPro" id="IPR002912">
    <property type="entry name" value="ACT_dom"/>
</dbReference>
<comment type="pathway">
    <text evidence="1">Amino-acid biosynthesis; L-tyrosine biosynthesis; (4-hydroxyphenyl)pyruvate from prephenate (NAD(+) route): step 1/1.</text>
</comment>
<dbReference type="SUPFAM" id="SSF51735">
    <property type="entry name" value="NAD(P)-binding Rossmann-fold domains"/>
    <property type="match status" value="1"/>
</dbReference>
<name>A0A1F5YV07_9BACT</name>
<sequence>MAILGVGLIGGSLALAFKRSGKVGRVWGVSRRETIEKALALGVIDQGFTREKTSEALAGADLAVLGAPVEVIIEQLGWIGPHLQPGATLTDIGSTKRAIMQAASAQLPEEVHFVGGHPMAGAETTGVESADPFLFQNAVYVICPGRERDREAAERYSGLVSAIGARVLVTSPEKHDRIAATISHLPQLVAVGLMNLAASANEEDPNTLKLAAGGFRDLTRIASSPFEMWRDICQTNADEIKDRIDSLIEKLKLLRELVGGEGLSGQFERAGRARGQIQKNVKGFLSPVYQAVVTAPDEVGVILRIAEGLAEEQINIKDIEVLKVREGEGGTIMLGFATPDCRKRALEILGKLGFPARSRD</sequence>
<dbReference type="AlphaFoldDB" id="A0A1F5YV07"/>
<comment type="catalytic activity">
    <reaction evidence="8">
        <text>prephenate + NAD(+) = 3-(4-hydroxyphenyl)pyruvate + CO2 + NADH</text>
        <dbReference type="Rhea" id="RHEA:13869"/>
        <dbReference type="ChEBI" id="CHEBI:16526"/>
        <dbReference type="ChEBI" id="CHEBI:29934"/>
        <dbReference type="ChEBI" id="CHEBI:36242"/>
        <dbReference type="ChEBI" id="CHEBI:57540"/>
        <dbReference type="ChEBI" id="CHEBI:57945"/>
        <dbReference type="EC" id="1.3.1.12"/>
    </reaction>
</comment>
<evidence type="ECO:0000256" key="5">
    <source>
        <dbReference type="ARBA" id="ARBA00023002"/>
    </source>
</evidence>
<dbReference type="InterPro" id="IPR050812">
    <property type="entry name" value="Preph/Arog_dehydrog"/>
</dbReference>
<dbReference type="GO" id="GO:0004665">
    <property type="term" value="F:prephenate dehydrogenase (NADP+) activity"/>
    <property type="evidence" value="ECO:0007669"/>
    <property type="project" value="InterPro"/>
</dbReference>
<dbReference type="GO" id="GO:0008977">
    <property type="term" value="F:prephenate dehydrogenase (NAD+) activity"/>
    <property type="evidence" value="ECO:0007669"/>
    <property type="project" value="UniProtKB-EC"/>
</dbReference>
<dbReference type="InterPro" id="IPR045865">
    <property type="entry name" value="ACT-like_dom_sf"/>
</dbReference>
<keyword evidence="6" id="KW-0520">NAD</keyword>
<keyword evidence="7" id="KW-0028">Amino-acid biosynthesis</keyword>
<dbReference type="InterPro" id="IPR036291">
    <property type="entry name" value="NAD(P)-bd_dom_sf"/>
</dbReference>
<evidence type="ECO:0000256" key="8">
    <source>
        <dbReference type="ARBA" id="ARBA00049260"/>
    </source>
</evidence>
<organism evidence="11 12">
    <name type="scientific">Candidatus Glassbacteria bacterium RIFCSPLOWO2_12_FULL_58_11</name>
    <dbReference type="NCBI Taxonomy" id="1817867"/>
    <lineage>
        <taxon>Bacteria</taxon>
        <taxon>Candidatus Glassiibacteriota</taxon>
    </lineage>
</organism>
<dbReference type="InterPro" id="IPR046825">
    <property type="entry name" value="PDH_C"/>
</dbReference>
<accession>A0A1F5YV07</accession>
<dbReference type="InterPro" id="IPR046826">
    <property type="entry name" value="PDH_N"/>
</dbReference>
<dbReference type="EC" id="1.3.1.12" evidence="2"/>
<protein>
    <recommendedName>
        <fullName evidence="3">Prephenate dehydrogenase</fullName>
        <ecNumber evidence="2">1.3.1.12</ecNumber>
    </recommendedName>
</protein>
<dbReference type="PANTHER" id="PTHR21363:SF0">
    <property type="entry name" value="PREPHENATE DEHYDROGENASE [NADP(+)]"/>
    <property type="match status" value="1"/>
</dbReference>
<keyword evidence="5" id="KW-0560">Oxidoreductase</keyword>
<feature type="domain" description="ACT" evidence="10">
    <location>
        <begin position="290"/>
        <end position="360"/>
    </location>
</feature>
<proteinExistence type="predicted"/>
<dbReference type="GO" id="GO:0070403">
    <property type="term" value="F:NAD+ binding"/>
    <property type="evidence" value="ECO:0007669"/>
    <property type="project" value="InterPro"/>
</dbReference>
<reference evidence="11 12" key="1">
    <citation type="journal article" date="2016" name="Nat. Commun.">
        <title>Thousands of microbial genomes shed light on interconnected biogeochemical processes in an aquifer system.</title>
        <authorList>
            <person name="Anantharaman K."/>
            <person name="Brown C.T."/>
            <person name="Hug L.A."/>
            <person name="Sharon I."/>
            <person name="Castelle C.J."/>
            <person name="Probst A.J."/>
            <person name="Thomas B.C."/>
            <person name="Singh A."/>
            <person name="Wilkins M.J."/>
            <person name="Karaoz U."/>
            <person name="Brodie E.L."/>
            <person name="Williams K.H."/>
            <person name="Hubbard S.S."/>
            <person name="Banfield J.F."/>
        </authorList>
    </citation>
    <scope>NUCLEOTIDE SEQUENCE [LARGE SCALE GENOMIC DNA]</scope>
</reference>
<dbReference type="InterPro" id="IPR008927">
    <property type="entry name" value="6-PGluconate_DH-like_C_sf"/>
</dbReference>
<evidence type="ECO:0000259" key="9">
    <source>
        <dbReference type="PROSITE" id="PS51176"/>
    </source>
</evidence>
<gene>
    <name evidence="11" type="ORF">A3F83_09860</name>
</gene>
<evidence type="ECO:0000259" key="10">
    <source>
        <dbReference type="PROSITE" id="PS51671"/>
    </source>
</evidence>
<dbReference type="InterPro" id="IPR003099">
    <property type="entry name" value="Prephen_DH"/>
</dbReference>
<dbReference type="Gene3D" id="1.10.3660.10">
    <property type="entry name" value="6-phosphogluconate dehydrogenase C-terminal like domain"/>
    <property type="match status" value="1"/>
</dbReference>
<dbReference type="STRING" id="1817867.A3F83_09860"/>
<feature type="domain" description="Prephenate/arogenate dehydrogenase" evidence="9">
    <location>
        <begin position="1"/>
        <end position="288"/>
    </location>
</feature>
<evidence type="ECO:0000256" key="1">
    <source>
        <dbReference type="ARBA" id="ARBA00005067"/>
    </source>
</evidence>